<reference evidence="1 2" key="1">
    <citation type="submission" date="2023-10" db="EMBL/GenBank/DDBJ databases">
        <title>Chromosome-scale genome assembly provides insights into flower coloration mechanisms of Canna indica.</title>
        <authorList>
            <person name="Li C."/>
        </authorList>
    </citation>
    <scope>NUCLEOTIDE SEQUENCE [LARGE SCALE GENOMIC DNA]</scope>
    <source>
        <tissue evidence="1">Flower</tissue>
    </source>
</reference>
<dbReference type="AlphaFoldDB" id="A0AAQ3KG46"/>
<proteinExistence type="predicted"/>
<dbReference type="PANTHER" id="PTHR31286:SF165">
    <property type="entry name" value="DUF4283 DOMAIN-CONTAINING PROTEIN"/>
    <property type="match status" value="1"/>
</dbReference>
<protein>
    <recommendedName>
        <fullName evidence="3">DUF4283 domain-containing protein</fullName>
    </recommendedName>
</protein>
<dbReference type="PANTHER" id="PTHR31286">
    <property type="entry name" value="GLYCINE-RICH CELL WALL STRUCTURAL PROTEIN 1.8-LIKE"/>
    <property type="match status" value="1"/>
</dbReference>
<evidence type="ECO:0000313" key="1">
    <source>
        <dbReference type="EMBL" id="WOL07729.1"/>
    </source>
</evidence>
<accession>A0AAQ3KG46</accession>
<gene>
    <name evidence="1" type="ORF">Cni_G16476</name>
</gene>
<keyword evidence="2" id="KW-1185">Reference proteome</keyword>
<dbReference type="InterPro" id="IPR040256">
    <property type="entry name" value="At4g02000-like"/>
</dbReference>
<organism evidence="1 2">
    <name type="scientific">Canna indica</name>
    <name type="common">Indian-shot</name>
    <dbReference type="NCBI Taxonomy" id="4628"/>
    <lineage>
        <taxon>Eukaryota</taxon>
        <taxon>Viridiplantae</taxon>
        <taxon>Streptophyta</taxon>
        <taxon>Embryophyta</taxon>
        <taxon>Tracheophyta</taxon>
        <taxon>Spermatophyta</taxon>
        <taxon>Magnoliopsida</taxon>
        <taxon>Liliopsida</taxon>
        <taxon>Zingiberales</taxon>
        <taxon>Cannaceae</taxon>
        <taxon>Canna</taxon>
    </lineage>
</organism>
<dbReference type="Proteomes" id="UP001327560">
    <property type="component" value="Chromosome 5"/>
</dbReference>
<sequence length="180" mass="20726">MALGKIMSKIGRLLYMDKATASRSRLGYACICVEVQATYELPDSINFSINGVEDITIKLDYAWKLVRCDNCRIFGHTLTHCPKKEVQTETQKWVLNQPSHHVGDDNTKKIDGTFLQEVMMMTLILSLRKHLLPLLGASRCIHRKEQKEEEESFVNCIQIQFQRNSFGIDVRKANLNHPEF</sequence>
<evidence type="ECO:0008006" key="3">
    <source>
        <dbReference type="Google" id="ProtNLM"/>
    </source>
</evidence>
<name>A0AAQ3KG46_9LILI</name>
<evidence type="ECO:0000313" key="2">
    <source>
        <dbReference type="Proteomes" id="UP001327560"/>
    </source>
</evidence>
<dbReference type="EMBL" id="CP136894">
    <property type="protein sequence ID" value="WOL07729.1"/>
    <property type="molecule type" value="Genomic_DNA"/>
</dbReference>